<protein>
    <submittedName>
        <fullName evidence="2">Uncharacterized protein</fullName>
    </submittedName>
</protein>
<reference evidence="2 3" key="1">
    <citation type="submission" date="2023-05" db="EMBL/GenBank/DDBJ databases">
        <title>B98-5 Cell Line De Novo Hybrid Assembly: An Optical Mapping Approach.</title>
        <authorList>
            <person name="Kananen K."/>
            <person name="Auerbach J.A."/>
            <person name="Kautto E."/>
            <person name="Blachly J.S."/>
        </authorList>
    </citation>
    <scope>NUCLEOTIDE SEQUENCE [LARGE SCALE GENOMIC DNA]</scope>
    <source>
        <strain evidence="2">B95-8</strain>
        <tissue evidence="2">Cell line</tissue>
    </source>
</reference>
<feature type="region of interest" description="Disordered" evidence="1">
    <location>
        <begin position="94"/>
        <end position="114"/>
    </location>
</feature>
<accession>A0ABQ9VZH3</accession>
<evidence type="ECO:0000313" key="2">
    <source>
        <dbReference type="EMBL" id="KAK2114798.1"/>
    </source>
</evidence>
<name>A0ABQ9VZH3_SAGOE</name>
<evidence type="ECO:0000313" key="3">
    <source>
        <dbReference type="Proteomes" id="UP001266305"/>
    </source>
</evidence>
<evidence type="ECO:0000256" key="1">
    <source>
        <dbReference type="SAM" id="MobiDB-lite"/>
    </source>
</evidence>
<proteinExistence type="predicted"/>
<keyword evidence="3" id="KW-1185">Reference proteome</keyword>
<comment type="caution">
    <text evidence="2">The sequence shown here is derived from an EMBL/GenBank/DDBJ whole genome shotgun (WGS) entry which is preliminary data.</text>
</comment>
<dbReference type="Proteomes" id="UP001266305">
    <property type="component" value="Unassembled WGS sequence"/>
</dbReference>
<organism evidence="2 3">
    <name type="scientific">Saguinus oedipus</name>
    <name type="common">Cotton-top tamarin</name>
    <name type="synonym">Oedipomidas oedipus</name>
    <dbReference type="NCBI Taxonomy" id="9490"/>
    <lineage>
        <taxon>Eukaryota</taxon>
        <taxon>Metazoa</taxon>
        <taxon>Chordata</taxon>
        <taxon>Craniata</taxon>
        <taxon>Vertebrata</taxon>
        <taxon>Euteleostomi</taxon>
        <taxon>Mammalia</taxon>
        <taxon>Eutheria</taxon>
        <taxon>Euarchontoglires</taxon>
        <taxon>Primates</taxon>
        <taxon>Haplorrhini</taxon>
        <taxon>Platyrrhini</taxon>
        <taxon>Cebidae</taxon>
        <taxon>Callitrichinae</taxon>
        <taxon>Saguinus</taxon>
    </lineage>
</organism>
<sequence length="114" mass="12379">MPVAWAVHFTSGPTTRDPPMVQAVHFTGGPTTRDLPIAQTVHLTGGPTTRDLPVAQAADYHRRTHCTWHACGTGCSLSQDYRKQAEAQQDLKMCPLGPESPTLEATPHPVLHMS</sequence>
<dbReference type="EMBL" id="JASSZA010000004">
    <property type="protein sequence ID" value="KAK2114798.1"/>
    <property type="molecule type" value="Genomic_DNA"/>
</dbReference>
<gene>
    <name evidence="2" type="ORF">P7K49_009064</name>
</gene>